<feature type="binding site" evidence="17">
    <location>
        <position position="448"/>
    </location>
    <ligand>
        <name>AMP</name>
        <dbReference type="ChEBI" id="CHEBI:456215"/>
    </ligand>
</feature>
<evidence type="ECO:0000256" key="19">
    <source>
        <dbReference type="PIRNR" id="PIRNR017184"/>
    </source>
</evidence>
<evidence type="ECO:0000256" key="12">
    <source>
        <dbReference type="ARBA" id="ARBA00023239"/>
    </source>
</evidence>
<comment type="caution">
    <text evidence="18">Lacks conserved residue(s) required for the propagation of feature annotation.</text>
</comment>
<dbReference type="InterPro" id="IPR029056">
    <property type="entry name" value="Ribokinase-like"/>
</dbReference>
<evidence type="ECO:0000313" key="22">
    <source>
        <dbReference type="EMBL" id="HHR33863.1"/>
    </source>
</evidence>
<feature type="binding site" evidence="18">
    <location>
        <position position="60"/>
    </location>
    <ligand>
        <name>K(+)</name>
        <dbReference type="ChEBI" id="CHEBI:29103"/>
    </ligand>
</feature>
<dbReference type="Gene3D" id="3.40.1190.20">
    <property type="match status" value="1"/>
</dbReference>
<dbReference type="GO" id="GO:0052856">
    <property type="term" value="F:NAD(P)HX epimerase activity"/>
    <property type="evidence" value="ECO:0007669"/>
    <property type="project" value="UniProtKB-UniRule"/>
</dbReference>
<feature type="binding site" evidence="18">
    <location>
        <begin position="132"/>
        <end position="138"/>
    </location>
    <ligand>
        <name>(6S)-NADPHX</name>
        <dbReference type="ChEBI" id="CHEBI:64076"/>
    </ligand>
</feature>
<dbReference type="EC" id="4.2.1.136" evidence="19"/>
<comment type="function">
    <text evidence="14 19">Bifunctional enzyme that catalyzes the epimerization of the S- and R-forms of NAD(P)HX and the dehydration of the S-form of NAD(P)HX at the expense of ADP, which is converted to AMP. This allows the repair of both epimers of NAD(P)HX, a damaged form of NAD(P)H that is a result of enzymatic or heat-dependent hydration.</text>
</comment>
<dbReference type="GO" id="GO:0110051">
    <property type="term" value="P:metabolite repair"/>
    <property type="evidence" value="ECO:0007669"/>
    <property type="project" value="TreeGrafter"/>
</dbReference>
<proteinExistence type="inferred from homology"/>
<comment type="subunit">
    <text evidence="17">Homotetramer.</text>
</comment>
<keyword evidence="6 17" id="KW-0547">Nucleotide-binding</keyword>
<evidence type="ECO:0000256" key="16">
    <source>
        <dbReference type="ARBA" id="ARBA00049209"/>
    </source>
</evidence>
<evidence type="ECO:0000256" key="17">
    <source>
        <dbReference type="HAMAP-Rule" id="MF_01965"/>
    </source>
</evidence>
<keyword evidence="13" id="KW-0511">Multifunctional enzyme</keyword>
<evidence type="ECO:0000256" key="1">
    <source>
        <dbReference type="ARBA" id="ARBA00000013"/>
    </source>
</evidence>
<keyword evidence="11 18" id="KW-0413">Isomerase</keyword>
<evidence type="ECO:0000256" key="4">
    <source>
        <dbReference type="ARBA" id="ARBA00009524"/>
    </source>
</evidence>
<sequence>MLVITSEQMKRVEKLAIDSFLISEDLLMERAGISVVQSLWNEFGRLDDKNFVVICGTGNNGGDGYVIARDLLNYTEAVRVIATGEPKTEISKLNYERFVKHGGIVYKYDEIGLEKATETISSSDIVIDAIFGTGIKSEIQDENLVRLIELINIYSNCTVSVDIPSGVNTDNGKIMGVAVQAYMTVTFGFPKPGHLLFPGRDLTGKLKVAQIGIPSQIFSASNDFRRFLITGENLKKPVRPKWAHKKSFGEVLIIGGSKQYLGAPILSALGALKSGAGVVKILAPAEICDLAISHDPSLICYKVEEFNLERIQSVISSCSQKSVIVVGPGLSQENIPEKISILRFLIKDAPNPMIIDADGLNILSHSLEVLKERLLSKHIILTPHPGEFSRLIHRHIDQVKQSYTLAEEFSNYYEVITVLKDATTIITDGKHTYFNISGNTSLSKAGSGDILSGIIASLISQGLEPFEAAKTGVYLLGVAGEMIPNEGANSSFDVIRNIPEALNKI</sequence>
<comment type="catalytic activity">
    <reaction evidence="15 17 19">
        <text>(6S)-NADHX + ADP = AMP + phosphate + NADH + H(+)</text>
        <dbReference type="Rhea" id="RHEA:32223"/>
        <dbReference type="ChEBI" id="CHEBI:15378"/>
        <dbReference type="ChEBI" id="CHEBI:43474"/>
        <dbReference type="ChEBI" id="CHEBI:57945"/>
        <dbReference type="ChEBI" id="CHEBI:64074"/>
        <dbReference type="ChEBI" id="CHEBI:456215"/>
        <dbReference type="ChEBI" id="CHEBI:456216"/>
        <dbReference type="EC" id="4.2.1.136"/>
    </reaction>
</comment>
<evidence type="ECO:0000256" key="18">
    <source>
        <dbReference type="HAMAP-Rule" id="MF_01966"/>
    </source>
</evidence>
<comment type="function">
    <text evidence="17">Catalyzes the dehydration of the S-form of NAD(P)HX at the expense of ADP, which is converted to AMP. Together with NAD(P)HX epimerase, which catalyzes the epimerization of the S- and R-forms, the enzyme allows the repair of both epimers of NAD(P)HX, a damaged form of NAD(P)H that is a result of enzymatic or heat-dependent hydration.</text>
</comment>
<feature type="binding site" evidence="18">
    <location>
        <position position="162"/>
    </location>
    <ligand>
        <name>(6S)-NADPHX</name>
        <dbReference type="ChEBI" id="CHEBI:64076"/>
    </ligand>
</feature>
<keyword evidence="8 17" id="KW-0521">NADP</keyword>
<comment type="cofactor">
    <cofactor evidence="18 19">
        <name>K(+)</name>
        <dbReference type="ChEBI" id="CHEBI:29103"/>
    </cofactor>
    <text evidence="18 19">Binds 1 potassium ion per subunit.</text>
</comment>
<evidence type="ECO:0000256" key="8">
    <source>
        <dbReference type="ARBA" id="ARBA00022857"/>
    </source>
</evidence>
<keyword evidence="7 17" id="KW-0067">ATP-binding</keyword>
<comment type="catalytic activity">
    <reaction evidence="16 17 19">
        <text>(6S)-NADPHX + ADP = AMP + phosphate + NADPH + H(+)</text>
        <dbReference type="Rhea" id="RHEA:32235"/>
        <dbReference type="ChEBI" id="CHEBI:15378"/>
        <dbReference type="ChEBI" id="CHEBI:43474"/>
        <dbReference type="ChEBI" id="CHEBI:57783"/>
        <dbReference type="ChEBI" id="CHEBI:64076"/>
        <dbReference type="ChEBI" id="CHEBI:456215"/>
        <dbReference type="ChEBI" id="CHEBI:456216"/>
        <dbReference type="EC" id="4.2.1.136"/>
    </reaction>
</comment>
<evidence type="ECO:0000256" key="15">
    <source>
        <dbReference type="ARBA" id="ARBA00048238"/>
    </source>
</evidence>
<dbReference type="PANTHER" id="PTHR12592">
    <property type="entry name" value="ATP-DEPENDENT (S)-NAD(P)H-HYDRATE DEHYDRATASE FAMILY MEMBER"/>
    <property type="match status" value="1"/>
</dbReference>
<evidence type="ECO:0000256" key="5">
    <source>
        <dbReference type="ARBA" id="ARBA00022723"/>
    </source>
</evidence>
<feature type="binding site" evidence="17">
    <location>
        <position position="449"/>
    </location>
    <ligand>
        <name>(6S)-NADPHX</name>
        <dbReference type="ChEBI" id="CHEBI:64076"/>
    </ligand>
</feature>
<dbReference type="InterPro" id="IPR036652">
    <property type="entry name" value="YjeF_N_dom_sf"/>
</dbReference>
<dbReference type="GO" id="GO:0046496">
    <property type="term" value="P:nicotinamide nucleotide metabolic process"/>
    <property type="evidence" value="ECO:0007669"/>
    <property type="project" value="UniProtKB-UniRule"/>
</dbReference>
<evidence type="ECO:0000259" key="21">
    <source>
        <dbReference type="PROSITE" id="PS51385"/>
    </source>
</evidence>
<keyword evidence="12 17" id="KW-0456">Lyase</keyword>
<keyword evidence="5 18" id="KW-0479">Metal-binding</keyword>
<comment type="similarity">
    <text evidence="3 19">In the N-terminal section; belongs to the NnrE/AIBP family.</text>
</comment>
<comment type="similarity">
    <text evidence="18">Belongs to the NnrE/AIBP family.</text>
</comment>
<feature type="binding site" evidence="17">
    <location>
        <begin position="420"/>
        <end position="424"/>
    </location>
    <ligand>
        <name>AMP</name>
        <dbReference type="ChEBI" id="CHEBI:456215"/>
    </ligand>
</feature>
<dbReference type="SUPFAM" id="SSF53613">
    <property type="entry name" value="Ribokinase-like"/>
    <property type="match status" value="1"/>
</dbReference>
<evidence type="ECO:0000256" key="2">
    <source>
        <dbReference type="ARBA" id="ARBA00000909"/>
    </source>
</evidence>
<dbReference type="HAMAP" id="MF_01965">
    <property type="entry name" value="NADHX_dehydratase"/>
    <property type="match status" value="1"/>
</dbReference>
<keyword evidence="10 17" id="KW-0520">NAD</keyword>
<dbReference type="InterPro" id="IPR030677">
    <property type="entry name" value="Nnr"/>
</dbReference>
<feature type="domain" description="YjeF N-terminal" evidence="21">
    <location>
        <begin position="9"/>
        <end position="219"/>
    </location>
</feature>
<evidence type="ECO:0000259" key="20">
    <source>
        <dbReference type="PROSITE" id="PS51383"/>
    </source>
</evidence>
<accession>A0A7C5U3E8</accession>
<feature type="binding site" evidence="18">
    <location>
        <position position="128"/>
    </location>
    <ligand>
        <name>K(+)</name>
        <dbReference type="ChEBI" id="CHEBI:29103"/>
    </ligand>
</feature>
<feature type="binding site" evidence="17">
    <location>
        <position position="384"/>
    </location>
    <ligand>
        <name>(6S)-NADPHX</name>
        <dbReference type="ChEBI" id="CHEBI:64076"/>
    </ligand>
</feature>
<keyword evidence="9 18" id="KW-0630">Potassium</keyword>
<dbReference type="GO" id="GO:0046872">
    <property type="term" value="F:metal ion binding"/>
    <property type="evidence" value="ECO:0007669"/>
    <property type="project" value="UniProtKB-UniRule"/>
</dbReference>
<dbReference type="AlphaFoldDB" id="A0A7C5U3E8"/>
<evidence type="ECO:0000256" key="3">
    <source>
        <dbReference type="ARBA" id="ARBA00006001"/>
    </source>
</evidence>
<protein>
    <recommendedName>
        <fullName evidence="19">Bifunctional NAD(P)H-hydrate repair enzyme</fullName>
    </recommendedName>
    <alternativeName>
        <fullName evidence="19">Nicotinamide nucleotide repair protein</fullName>
    </alternativeName>
    <domain>
        <recommendedName>
            <fullName evidence="19">ADP-dependent (S)-NAD(P)H-hydrate dehydratase</fullName>
            <ecNumber evidence="19">4.2.1.136</ecNumber>
        </recommendedName>
        <alternativeName>
            <fullName evidence="19">ADP-dependent NAD(P)HX dehydratase</fullName>
        </alternativeName>
    </domain>
    <domain>
        <recommendedName>
            <fullName evidence="19">NAD(P)H-hydrate epimerase</fullName>
            <ecNumber evidence="19">5.1.99.6</ecNumber>
        </recommendedName>
    </domain>
</protein>
<comment type="caution">
    <text evidence="22">The sequence shown here is derived from an EMBL/GenBank/DDBJ whole genome shotgun (WGS) entry which is preliminary data.</text>
</comment>
<comment type="similarity">
    <text evidence="17">Belongs to the NnrD/CARKD family.</text>
</comment>
<evidence type="ECO:0000256" key="13">
    <source>
        <dbReference type="ARBA" id="ARBA00023268"/>
    </source>
</evidence>
<organism evidence="22">
    <name type="scientific">Fervidobacterium nodosum</name>
    <dbReference type="NCBI Taxonomy" id="2424"/>
    <lineage>
        <taxon>Bacteria</taxon>
        <taxon>Thermotogati</taxon>
        <taxon>Thermotogota</taxon>
        <taxon>Thermotogae</taxon>
        <taxon>Thermotogales</taxon>
        <taxon>Fervidobacteriaceae</taxon>
        <taxon>Fervidobacterium</taxon>
    </lineage>
</organism>
<feature type="binding site" evidence="18">
    <location>
        <begin position="59"/>
        <end position="63"/>
    </location>
    <ligand>
        <name>(6S)-NADPHX</name>
        <dbReference type="ChEBI" id="CHEBI:64076"/>
    </ligand>
</feature>
<evidence type="ECO:0000256" key="6">
    <source>
        <dbReference type="ARBA" id="ARBA00022741"/>
    </source>
</evidence>
<dbReference type="PIRSF" id="PIRSF017184">
    <property type="entry name" value="Nnr"/>
    <property type="match status" value="1"/>
</dbReference>
<dbReference type="Gene3D" id="3.40.50.10260">
    <property type="entry name" value="YjeF N-terminal domain"/>
    <property type="match status" value="1"/>
</dbReference>
<dbReference type="NCBIfam" id="TIGR00196">
    <property type="entry name" value="yjeF_cterm"/>
    <property type="match status" value="1"/>
</dbReference>
<dbReference type="SUPFAM" id="SSF64153">
    <property type="entry name" value="YjeF N-terminal domain-like"/>
    <property type="match status" value="1"/>
</dbReference>
<feature type="binding site" evidence="17">
    <location>
        <position position="329"/>
    </location>
    <ligand>
        <name>(6S)-NADPHX</name>
        <dbReference type="ChEBI" id="CHEBI:64076"/>
    </ligand>
</feature>
<evidence type="ECO:0000256" key="11">
    <source>
        <dbReference type="ARBA" id="ARBA00023235"/>
    </source>
</evidence>
<feature type="domain" description="YjeF C-terminal" evidence="20">
    <location>
        <begin position="228"/>
        <end position="505"/>
    </location>
</feature>
<dbReference type="GO" id="GO:0052855">
    <property type="term" value="F:ADP-dependent NAD(P)H-hydrate dehydratase activity"/>
    <property type="evidence" value="ECO:0007669"/>
    <property type="project" value="UniProtKB-UniRule"/>
</dbReference>
<evidence type="ECO:0000256" key="14">
    <source>
        <dbReference type="ARBA" id="ARBA00025153"/>
    </source>
</evidence>
<dbReference type="GO" id="GO:0005524">
    <property type="term" value="F:ATP binding"/>
    <property type="evidence" value="ECO:0007669"/>
    <property type="project" value="UniProtKB-UniRule"/>
</dbReference>
<comment type="catalytic activity">
    <reaction evidence="2 18 19">
        <text>(6R)-NADPHX = (6S)-NADPHX</text>
        <dbReference type="Rhea" id="RHEA:32227"/>
        <dbReference type="ChEBI" id="CHEBI:64076"/>
        <dbReference type="ChEBI" id="CHEBI:64077"/>
        <dbReference type="EC" id="5.1.99.6"/>
    </reaction>
</comment>
<evidence type="ECO:0000256" key="7">
    <source>
        <dbReference type="ARBA" id="ARBA00022840"/>
    </source>
</evidence>
<dbReference type="InterPro" id="IPR004443">
    <property type="entry name" value="YjeF_N_dom"/>
</dbReference>
<dbReference type="EMBL" id="DRXW01000179">
    <property type="protein sequence ID" value="HHR33863.1"/>
    <property type="molecule type" value="Genomic_DNA"/>
</dbReference>
<feature type="binding site" evidence="18">
    <location>
        <position position="165"/>
    </location>
    <ligand>
        <name>K(+)</name>
        <dbReference type="ChEBI" id="CHEBI:29103"/>
    </ligand>
</feature>
<comment type="cofactor">
    <cofactor evidence="17">
        <name>Mg(2+)</name>
        <dbReference type="ChEBI" id="CHEBI:18420"/>
    </cofactor>
</comment>
<comment type="similarity">
    <text evidence="4 19">In the C-terminal section; belongs to the NnrD/CARKD family.</text>
</comment>
<evidence type="ECO:0000256" key="9">
    <source>
        <dbReference type="ARBA" id="ARBA00022958"/>
    </source>
</evidence>
<dbReference type="PROSITE" id="PS51383">
    <property type="entry name" value="YJEF_C_3"/>
    <property type="match status" value="1"/>
</dbReference>
<comment type="function">
    <text evidence="18">Catalyzes the epimerization of the S- and R-forms of NAD(P)HX, a damaged form of NAD(P)H that is a result of enzymatic or heat-dependent hydration. This is a prerequisite for the S-specific NAD(P)H-hydrate dehydratase to allow the repair of both epimers of NAD(P)HX.</text>
</comment>
<dbReference type="Pfam" id="PF03853">
    <property type="entry name" value="YjeF_N"/>
    <property type="match status" value="1"/>
</dbReference>
<dbReference type="PROSITE" id="PS51385">
    <property type="entry name" value="YJEF_N"/>
    <property type="match status" value="1"/>
</dbReference>
<dbReference type="Pfam" id="PF01256">
    <property type="entry name" value="Carb_kinase"/>
    <property type="match status" value="1"/>
</dbReference>
<dbReference type="NCBIfam" id="TIGR00197">
    <property type="entry name" value="yjeF_nterm"/>
    <property type="match status" value="1"/>
</dbReference>
<evidence type="ECO:0000256" key="10">
    <source>
        <dbReference type="ARBA" id="ARBA00023027"/>
    </source>
</evidence>
<dbReference type="CDD" id="cd01171">
    <property type="entry name" value="YXKO-related"/>
    <property type="match status" value="1"/>
</dbReference>
<dbReference type="EC" id="5.1.99.6" evidence="19"/>
<comment type="catalytic activity">
    <reaction evidence="1 18 19">
        <text>(6R)-NADHX = (6S)-NADHX</text>
        <dbReference type="Rhea" id="RHEA:32215"/>
        <dbReference type="ChEBI" id="CHEBI:64074"/>
        <dbReference type="ChEBI" id="CHEBI:64075"/>
        <dbReference type="EC" id="5.1.99.6"/>
    </reaction>
</comment>
<dbReference type="InterPro" id="IPR000631">
    <property type="entry name" value="CARKD"/>
</dbReference>
<dbReference type="HAMAP" id="MF_01966">
    <property type="entry name" value="NADHX_epimerase"/>
    <property type="match status" value="1"/>
</dbReference>
<dbReference type="PANTHER" id="PTHR12592:SF0">
    <property type="entry name" value="ATP-DEPENDENT (S)-NAD(P)H-HYDRATE DEHYDRATASE"/>
    <property type="match status" value="1"/>
</dbReference>
<gene>
    <name evidence="18" type="primary">nnrE</name>
    <name evidence="17" type="synonym">nnrD</name>
    <name evidence="22" type="ORF">ENM46_02835</name>
</gene>
<feature type="binding site" evidence="17">
    <location>
        <position position="263"/>
    </location>
    <ligand>
        <name>(6S)-NADPHX</name>
        <dbReference type="ChEBI" id="CHEBI:64076"/>
    </ligand>
</feature>
<reference evidence="22" key="1">
    <citation type="journal article" date="2020" name="mSystems">
        <title>Genome- and Community-Level Interaction Insights into Carbon Utilization and Element Cycling Functions of Hydrothermarchaeota in Hydrothermal Sediment.</title>
        <authorList>
            <person name="Zhou Z."/>
            <person name="Liu Y."/>
            <person name="Xu W."/>
            <person name="Pan J."/>
            <person name="Luo Z.H."/>
            <person name="Li M."/>
        </authorList>
    </citation>
    <scope>NUCLEOTIDE SEQUENCE [LARGE SCALE GENOMIC DNA]</scope>
    <source>
        <strain evidence="22">SpSt-1088</strain>
    </source>
</reference>
<name>A0A7C5U3E8_9BACT</name>